<evidence type="ECO:0000313" key="2">
    <source>
        <dbReference type="EMBL" id="EEF88580.1"/>
    </source>
</evidence>
<name>E2NHL6_9BACE</name>
<keyword evidence="1" id="KW-1133">Transmembrane helix</keyword>
<evidence type="ECO:0000313" key="3">
    <source>
        <dbReference type="Proteomes" id="UP000003711"/>
    </source>
</evidence>
<sequence length="50" mass="5901">MLRYNVFDDMFILFCCIVFYTFLNCVAKLQNNLWKNPMKTGNDEGSTNVQ</sequence>
<dbReference type="Proteomes" id="UP000003711">
    <property type="component" value="Unassembled WGS sequence"/>
</dbReference>
<dbReference type="AlphaFoldDB" id="E2NHL6"/>
<keyword evidence="1" id="KW-0812">Transmembrane</keyword>
<reference evidence="2 3" key="2">
    <citation type="submission" date="2009-01" db="EMBL/GenBank/DDBJ databases">
        <title>Draft genome sequence of Bacteroides cellulosilyticus (DSM 14838).</title>
        <authorList>
            <person name="Sudarsanam P."/>
            <person name="Ley R."/>
            <person name="Guruge J."/>
            <person name="Turnbaugh P.J."/>
            <person name="Mahowald M."/>
            <person name="Liep D."/>
            <person name="Gordon J."/>
        </authorList>
    </citation>
    <scope>NUCLEOTIDE SEQUENCE [LARGE SCALE GENOMIC DNA]</scope>
    <source>
        <strain evidence="2 3">DSM 14838</strain>
    </source>
</reference>
<proteinExistence type="predicted"/>
<gene>
    <name evidence="2" type="ORF">BACCELL_03793</name>
</gene>
<comment type="caution">
    <text evidence="2">The sequence shown here is derived from an EMBL/GenBank/DDBJ whole genome shotgun (WGS) entry which is preliminary data.</text>
</comment>
<feature type="transmembrane region" description="Helical" evidence="1">
    <location>
        <begin position="6"/>
        <end position="29"/>
    </location>
</feature>
<evidence type="ECO:0000256" key="1">
    <source>
        <dbReference type="SAM" id="Phobius"/>
    </source>
</evidence>
<organism evidence="2 3">
    <name type="scientific">Bacteroides cellulosilyticus DSM 14838</name>
    <dbReference type="NCBI Taxonomy" id="537012"/>
    <lineage>
        <taxon>Bacteria</taxon>
        <taxon>Pseudomonadati</taxon>
        <taxon>Bacteroidota</taxon>
        <taxon>Bacteroidia</taxon>
        <taxon>Bacteroidales</taxon>
        <taxon>Bacteroidaceae</taxon>
        <taxon>Bacteroides</taxon>
    </lineage>
</organism>
<dbReference type="HOGENOM" id="CLU_3114356_0_0_10"/>
<keyword evidence="1" id="KW-0472">Membrane</keyword>
<protein>
    <submittedName>
        <fullName evidence="2">Uncharacterized protein</fullName>
    </submittedName>
</protein>
<dbReference type="EMBL" id="ACCH01000280">
    <property type="protein sequence ID" value="EEF88580.1"/>
    <property type="molecule type" value="Genomic_DNA"/>
</dbReference>
<accession>E2NHL6</accession>
<reference evidence="2 3" key="1">
    <citation type="submission" date="2008-12" db="EMBL/GenBank/DDBJ databases">
        <authorList>
            <person name="Fulton L."/>
            <person name="Clifton S."/>
            <person name="Fulton B."/>
            <person name="Xu J."/>
            <person name="Minx P."/>
            <person name="Pepin K.H."/>
            <person name="Johnson M."/>
            <person name="Bhonagiri V."/>
            <person name="Nash W.E."/>
            <person name="Mardis E.R."/>
            <person name="Wilson R.K."/>
        </authorList>
    </citation>
    <scope>NUCLEOTIDE SEQUENCE [LARGE SCALE GENOMIC DNA]</scope>
    <source>
        <strain evidence="2 3">DSM 14838</strain>
    </source>
</reference>